<comment type="caution">
    <text evidence="1">The sequence shown here is derived from an EMBL/GenBank/DDBJ whole genome shotgun (WGS) entry which is preliminary data.</text>
</comment>
<evidence type="ECO:0000313" key="1">
    <source>
        <dbReference type="EMBL" id="KMO69297.1"/>
    </source>
</evidence>
<organism evidence="1 2">
    <name type="scientific">Mycolicibacterium obuense</name>
    <dbReference type="NCBI Taxonomy" id="1807"/>
    <lineage>
        <taxon>Bacteria</taxon>
        <taxon>Bacillati</taxon>
        <taxon>Actinomycetota</taxon>
        <taxon>Actinomycetes</taxon>
        <taxon>Mycobacteriales</taxon>
        <taxon>Mycobacteriaceae</taxon>
        <taxon>Mycolicibacterium</taxon>
    </lineage>
</organism>
<name>A0A0J6VI79_9MYCO</name>
<evidence type="ECO:0000313" key="2">
    <source>
        <dbReference type="Proteomes" id="UP000036313"/>
    </source>
</evidence>
<proteinExistence type="predicted"/>
<sequence>MPQNRFAGFSIFAPVWIAGAAAECLSSWILQS</sequence>
<dbReference type="EMBL" id="JYNU01000057">
    <property type="protein sequence ID" value="KMO69297.1"/>
    <property type="molecule type" value="Genomic_DNA"/>
</dbReference>
<reference evidence="1 2" key="1">
    <citation type="journal article" date="2015" name="Genome Biol. Evol.">
        <title>Characterization of Three Mycobacterium spp. with Potential Use in Bioremediation by Genome Sequencing and Comparative Genomics.</title>
        <authorList>
            <person name="Das S."/>
            <person name="Pettersson B.M."/>
            <person name="Behra P.R."/>
            <person name="Ramesh M."/>
            <person name="Dasgupta S."/>
            <person name="Bhattacharya A."/>
            <person name="Kirsebom L.A."/>
        </authorList>
    </citation>
    <scope>NUCLEOTIDE SEQUENCE [LARGE SCALE GENOMIC DNA]</scope>
    <source>
        <strain evidence="1 2">DSM 44075</strain>
    </source>
</reference>
<dbReference type="AlphaFoldDB" id="A0A0J6VI79"/>
<gene>
    <name evidence="1" type="ORF">MOBUDSM44075_04722</name>
</gene>
<accession>A0A0J6VI79</accession>
<dbReference type="Proteomes" id="UP000036313">
    <property type="component" value="Unassembled WGS sequence"/>
</dbReference>
<protein>
    <submittedName>
        <fullName evidence="1">Uncharacterized protein</fullName>
    </submittedName>
</protein>